<feature type="region of interest" description="Disordered" evidence="1">
    <location>
        <begin position="1"/>
        <end position="26"/>
    </location>
</feature>
<reference evidence="2 3" key="1">
    <citation type="submission" date="2023-08" db="EMBL/GenBank/DDBJ databases">
        <title>Microbacterium aquilitoris sp. nov. and Microbacterium gwkjibeachense sp. nov., isolated from beach.</title>
        <authorList>
            <person name="Lee S.D."/>
            <person name="Yang H."/>
            <person name="Kim I."/>
        </authorList>
    </citation>
    <scope>NUCLEOTIDE SEQUENCE [LARGE SCALE GENOMIC DNA]</scope>
    <source>
        <strain evidence="2 3">KSW-18</strain>
    </source>
</reference>
<evidence type="ECO:0000313" key="3">
    <source>
        <dbReference type="Proteomes" id="UP001262835"/>
    </source>
</evidence>
<dbReference type="EMBL" id="JAUZVT010000002">
    <property type="protein sequence ID" value="MDT3330477.1"/>
    <property type="molecule type" value="Genomic_DNA"/>
</dbReference>
<gene>
    <name evidence="2" type="ORF">Q9S78_07325</name>
</gene>
<name>A0ABU3GIE6_9MICO</name>
<evidence type="ECO:0008006" key="4">
    <source>
        <dbReference type="Google" id="ProtNLM"/>
    </source>
</evidence>
<comment type="caution">
    <text evidence="2">The sequence shown here is derived from an EMBL/GenBank/DDBJ whole genome shotgun (WGS) entry which is preliminary data.</text>
</comment>
<protein>
    <recommendedName>
        <fullName evidence="4">Asp23/Gls24 family envelope stress response protein</fullName>
    </recommendedName>
</protein>
<accession>A0ABU3GIE6</accession>
<dbReference type="RefSeq" id="WP_020096697.1">
    <property type="nucleotide sequence ID" value="NZ_JAUZVT010000002.1"/>
</dbReference>
<organism evidence="2 3">
    <name type="scientific">Microbacterium aquilitoris</name>
    <dbReference type="NCBI Taxonomy" id="3067307"/>
    <lineage>
        <taxon>Bacteria</taxon>
        <taxon>Bacillati</taxon>
        <taxon>Actinomycetota</taxon>
        <taxon>Actinomycetes</taxon>
        <taxon>Micrococcales</taxon>
        <taxon>Microbacteriaceae</taxon>
        <taxon>Microbacterium</taxon>
    </lineage>
</organism>
<dbReference type="Proteomes" id="UP001262835">
    <property type="component" value="Unassembled WGS sequence"/>
</dbReference>
<evidence type="ECO:0000313" key="2">
    <source>
        <dbReference type="EMBL" id="MDT3330477.1"/>
    </source>
</evidence>
<evidence type="ECO:0000256" key="1">
    <source>
        <dbReference type="SAM" id="MobiDB-lite"/>
    </source>
</evidence>
<proteinExistence type="predicted"/>
<keyword evidence="3" id="KW-1185">Reference proteome</keyword>
<sequence length="122" mass="12595">MTRVPSIGQPPIGQPSDEPIDASAGQPDLVARIRAVDGVTDVYSPRSTVARIPGLIAAAAGADGDRMAEVAVTVRDGMPLVAARIATASHDNTPNAARRVADALIANTPDDARISIQIARIH</sequence>